<feature type="transmembrane region" description="Helical" evidence="6">
    <location>
        <begin position="131"/>
        <end position="153"/>
    </location>
</feature>
<name>A0AAW1D4T7_9HEMI</name>
<dbReference type="Proteomes" id="UP001461498">
    <property type="component" value="Unassembled WGS sequence"/>
</dbReference>
<keyword evidence="3 6" id="KW-1133">Transmembrane helix</keyword>
<feature type="transmembrane region" description="Helical" evidence="6">
    <location>
        <begin position="265"/>
        <end position="284"/>
    </location>
</feature>
<evidence type="ECO:0000256" key="1">
    <source>
        <dbReference type="ARBA" id="ARBA00004141"/>
    </source>
</evidence>
<feature type="compositionally biased region" description="Basic and acidic residues" evidence="5">
    <location>
        <begin position="1"/>
        <end position="19"/>
    </location>
</feature>
<sequence>MSSNENKEDSSSKREEPKSNVRHRSSAIPNLPYLRYDYPRKTYTSIEEYSKDLREWMHQAYFWQSVTAAFPYYLMSQYAQQITNNQIPLHSRGTTVSPTQQELPTETLQTDRENIPNNGIECRIPPFWKRIVAEFIDFLILFFLKLGVTYVAIDFFDIIDLDKFYIFHKEVKLEYKTILKMTEDIVLLELVHRVVVCFFETFWLQGGTNGRIGGASPGKSVMGLRVIRCDSVDRLENNGDADDNNWVLVQPGTDLGLTASFLRAAVKNFVLALFIPTSLAFFYFAHGRTGYDVVCSTIVVQEPLRQPTRPIQAHL</sequence>
<accession>A0AAW1D4T7</accession>
<dbReference type="InterPro" id="IPR039871">
    <property type="entry name" value="FAM8A1"/>
</dbReference>
<evidence type="ECO:0000256" key="3">
    <source>
        <dbReference type="ARBA" id="ARBA00022989"/>
    </source>
</evidence>
<gene>
    <name evidence="8" type="ORF">O3M35_009924</name>
</gene>
<dbReference type="InterPro" id="IPR010432">
    <property type="entry name" value="RDD"/>
</dbReference>
<comment type="subcellular location">
    <subcellularLocation>
        <location evidence="1">Membrane</location>
        <topology evidence="1">Multi-pass membrane protein</topology>
    </subcellularLocation>
</comment>
<dbReference type="PANTHER" id="PTHR13659:SF5">
    <property type="entry name" value="PROTEIN FAM8A1"/>
    <property type="match status" value="1"/>
</dbReference>
<dbReference type="Pfam" id="PF06271">
    <property type="entry name" value="RDD"/>
    <property type="match status" value="1"/>
</dbReference>
<keyword evidence="4 6" id="KW-0472">Membrane</keyword>
<evidence type="ECO:0000313" key="8">
    <source>
        <dbReference type="EMBL" id="KAK9505971.1"/>
    </source>
</evidence>
<keyword evidence="9" id="KW-1185">Reference proteome</keyword>
<feature type="region of interest" description="Disordered" evidence="5">
    <location>
        <begin position="1"/>
        <end position="26"/>
    </location>
</feature>
<evidence type="ECO:0000259" key="7">
    <source>
        <dbReference type="Pfam" id="PF06271"/>
    </source>
</evidence>
<keyword evidence="2 6" id="KW-0812">Transmembrane</keyword>
<evidence type="ECO:0000256" key="2">
    <source>
        <dbReference type="ARBA" id="ARBA00022692"/>
    </source>
</evidence>
<evidence type="ECO:0000256" key="4">
    <source>
        <dbReference type="ARBA" id="ARBA00023136"/>
    </source>
</evidence>
<dbReference type="PANTHER" id="PTHR13659">
    <property type="entry name" value="AUTOSOMAL HIGHLY CONSERVED PROTEIN"/>
    <property type="match status" value="1"/>
</dbReference>
<dbReference type="GO" id="GO:0016020">
    <property type="term" value="C:membrane"/>
    <property type="evidence" value="ECO:0007669"/>
    <property type="project" value="UniProtKB-SubCell"/>
</dbReference>
<evidence type="ECO:0000256" key="5">
    <source>
        <dbReference type="SAM" id="MobiDB-lite"/>
    </source>
</evidence>
<proteinExistence type="predicted"/>
<feature type="domain" description="RDD" evidence="7">
    <location>
        <begin position="125"/>
        <end position="230"/>
    </location>
</feature>
<dbReference type="EMBL" id="JAPXFL010000006">
    <property type="protein sequence ID" value="KAK9505971.1"/>
    <property type="molecule type" value="Genomic_DNA"/>
</dbReference>
<evidence type="ECO:0000313" key="9">
    <source>
        <dbReference type="Proteomes" id="UP001461498"/>
    </source>
</evidence>
<reference evidence="8 9" key="1">
    <citation type="submission" date="2022-12" db="EMBL/GenBank/DDBJ databases">
        <title>Chromosome-level genome assembly of true bugs.</title>
        <authorList>
            <person name="Ma L."/>
            <person name="Li H."/>
        </authorList>
    </citation>
    <scope>NUCLEOTIDE SEQUENCE [LARGE SCALE GENOMIC DNA]</scope>
    <source>
        <strain evidence="8">Lab_2022b</strain>
    </source>
</reference>
<comment type="caution">
    <text evidence="8">The sequence shown here is derived from an EMBL/GenBank/DDBJ whole genome shotgun (WGS) entry which is preliminary data.</text>
</comment>
<organism evidence="8 9">
    <name type="scientific">Rhynocoris fuscipes</name>
    <dbReference type="NCBI Taxonomy" id="488301"/>
    <lineage>
        <taxon>Eukaryota</taxon>
        <taxon>Metazoa</taxon>
        <taxon>Ecdysozoa</taxon>
        <taxon>Arthropoda</taxon>
        <taxon>Hexapoda</taxon>
        <taxon>Insecta</taxon>
        <taxon>Pterygota</taxon>
        <taxon>Neoptera</taxon>
        <taxon>Paraneoptera</taxon>
        <taxon>Hemiptera</taxon>
        <taxon>Heteroptera</taxon>
        <taxon>Panheteroptera</taxon>
        <taxon>Cimicomorpha</taxon>
        <taxon>Reduviidae</taxon>
        <taxon>Harpactorinae</taxon>
        <taxon>Harpactorini</taxon>
        <taxon>Rhynocoris</taxon>
    </lineage>
</organism>
<evidence type="ECO:0000256" key="6">
    <source>
        <dbReference type="SAM" id="Phobius"/>
    </source>
</evidence>
<dbReference type="AlphaFoldDB" id="A0AAW1D4T7"/>
<protein>
    <recommendedName>
        <fullName evidence="7">RDD domain-containing protein</fullName>
    </recommendedName>
</protein>